<organism evidence="2 3">
    <name type="scientific">Candidatus Falkowbacteria bacterium RIFOXYC2_FULL_36_12</name>
    <dbReference type="NCBI Taxonomy" id="1798002"/>
    <lineage>
        <taxon>Bacteria</taxon>
        <taxon>Candidatus Falkowiibacteriota</taxon>
    </lineage>
</organism>
<feature type="transmembrane region" description="Helical" evidence="1">
    <location>
        <begin position="48"/>
        <end position="69"/>
    </location>
</feature>
<dbReference type="STRING" id="1798002.A2478_03620"/>
<keyword evidence="1" id="KW-0472">Membrane</keyword>
<protein>
    <submittedName>
        <fullName evidence="2">Uncharacterized protein</fullName>
    </submittedName>
</protein>
<gene>
    <name evidence="2" type="ORF">A2478_03620</name>
</gene>
<reference evidence="2 3" key="1">
    <citation type="journal article" date="2016" name="Nat. Commun.">
        <title>Thousands of microbial genomes shed light on interconnected biogeochemical processes in an aquifer system.</title>
        <authorList>
            <person name="Anantharaman K."/>
            <person name="Brown C.T."/>
            <person name="Hug L.A."/>
            <person name="Sharon I."/>
            <person name="Castelle C.J."/>
            <person name="Probst A.J."/>
            <person name="Thomas B.C."/>
            <person name="Singh A."/>
            <person name="Wilkins M.J."/>
            <person name="Karaoz U."/>
            <person name="Brodie E.L."/>
            <person name="Williams K.H."/>
            <person name="Hubbard S.S."/>
            <person name="Banfield J.F."/>
        </authorList>
    </citation>
    <scope>NUCLEOTIDE SEQUENCE [LARGE SCALE GENOMIC DNA]</scope>
</reference>
<dbReference type="Proteomes" id="UP000179001">
    <property type="component" value="Unassembled WGS sequence"/>
</dbReference>
<accession>A0A1F5T1P0</accession>
<proteinExistence type="predicted"/>
<keyword evidence="1" id="KW-0812">Transmembrane</keyword>
<feature type="transmembrane region" description="Helical" evidence="1">
    <location>
        <begin position="12"/>
        <end position="36"/>
    </location>
</feature>
<sequence length="87" mass="10078">MEAPVLTRIRKYGFFAVRALTLFVILTFIYVTVVVLHNCFTDKPEDLIVVYLWLPVYLTIAVSIIVALYPKGRNQWFSDPEKNSVLK</sequence>
<keyword evidence="1" id="KW-1133">Transmembrane helix</keyword>
<dbReference type="AlphaFoldDB" id="A0A1F5T1P0"/>
<comment type="caution">
    <text evidence="2">The sequence shown here is derived from an EMBL/GenBank/DDBJ whole genome shotgun (WGS) entry which is preliminary data.</text>
</comment>
<evidence type="ECO:0000313" key="3">
    <source>
        <dbReference type="Proteomes" id="UP000179001"/>
    </source>
</evidence>
<evidence type="ECO:0000313" key="2">
    <source>
        <dbReference type="EMBL" id="OGF32381.1"/>
    </source>
</evidence>
<evidence type="ECO:0000256" key="1">
    <source>
        <dbReference type="SAM" id="Phobius"/>
    </source>
</evidence>
<dbReference type="EMBL" id="MFGJ01000006">
    <property type="protein sequence ID" value="OGF32381.1"/>
    <property type="molecule type" value="Genomic_DNA"/>
</dbReference>
<name>A0A1F5T1P0_9BACT</name>